<dbReference type="Pfam" id="PF01656">
    <property type="entry name" value="CbiA"/>
    <property type="match status" value="1"/>
</dbReference>
<accession>A0A0S7WTS0</accession>
<dbReference type="GO" id="GO:0046872">
    <property type="term" value="F:metal ion binding"/>
    <property type="evidence" value="ECO:0007669"/>
    <property type="project" value="UniProtKB-KW"/>
</dbReference>
<feature type="domain" description="4Fe-4S ferredoxin-type" evidence="4">
    <location>
        <begin position="85"/>
        <end position="114"/>
    </location>
</feature>
<keyword evidence="3" id="KW-0411">Iron-sulfur</keyword>
<evidence type="ECO:0000256" key="1">
    <source>
        <dbReference type="ARBA" id="ARBA00022723"/>
    </source>
</evidence>
<name>A0A0S7WTS0_UNCT6</name>
<dbReference type="PROSITE" id="PS51379">
    <property type="entry name" value="4FE4S_FER_2"/>
    <property type="match status" value="2"/>
</dbReference>
<reference evidence="5 6" key="1">
    <citation type="journal article" date="2015" name="Microbiome">
        <title>Genomic resolution of linkages in carbon, nitrogen, and sulfur cycling among widespread estuary sediment bacteria.</title>
        <authorList>
            <person name="Baker B.J."/>
            <person name="Lazar C.S."/>
            <person name="Teske A.P."/>
            <person name="Dick G.J."/>
        </authorList>
    </citation>
    <scope>NUCLEOTIDE SEQUENCE [LARGE SCALE GENOMIC DNA]</scope>
    <source>
        <strain evidence="5">DG_24</strain>
    </source>
</reference>
<gene>
    <name evidence="5" type="ORF">AMJ39_04090</name>
</gene>
<dbReference type="PATRIC" id="fig|1703770.3.peg.1649"/>
<dbReference type="InterPro" id="IPR017900">
    <property type="entry name" value="4Fe4S_Fe_S_CS"/>
</dbReference>
<protein>
    <submittedName>
        <fullName evidence="5">(4Fe-4S)-binding protein</fullName>
    </submittedName>
</protein>
<dbReference type="Gene3D" id="3.30.70.20">
    <property type="match status" value="1"/>
</dbReference>
<comment type="caution">
    <text evidence="5">The sequence shown here is derived from an EMBL/GenBank/DDBJ whole genome shotgun (WGS) entry which is preliminary data.</text>
</comment>
<feature type="domain" description="4Fe-4S ferredoxin-type" evidence="4">
    <location>
        <begin position="59"/>
        <end position="84"/>
    </location>
</feature>
<dbReference type="CDD" id="cd03110">
    <property type="entry name" value="SIMIBI_bact_arch"/>
    <property type="match status" value="1"/>
</dbReference>
<dbReference type="InterPro" id="IPR027417">
    <property type="entry name" value="P-loop_NTPase"/>
</dbReference>
<evidence type="ECO:0000313" key="6">
    <source>
        <dbReference type="Proteomes" id="UP000052008"/>
    </source>
</evidence>
<dbReference type="GO" id="GO:0051536">
    <property type="term" value="F:iron-sulfur cluster binding"/>
    <property type="evidence" value="ECO:0007669"/>
    <property type="project" value="UniProtKB-KW"/>
</dbReference>
<dbReference type="STRING" id="1703770.AMJ39_04090"/>
<evidence type="ECO:0000313" key="5">
    <source>
        <dbReference type="EMBL" id="KPJ53560.1"/>
    </source>
</evidence>
<evidence type="ECO:0000256" key="2">
    <source>
        <dbReference type="ARBA" id="ARBA00023004"/>
    </source>
</evidence>
<evidence type="ECO:0000256" key="3">
    <source>
        <dbReference type="ARBA" id="ARBA00023014"/>
    </source>
</evidence>
<evidence type="ECO:0000259" key="4">
    <source>
        <dbReference type="PROSITE" id="PS51379"/>
    </source>
</evidence>
<keyword evidence="2" id="KW-0408">Iron</keyword>
<dbReference type="AlphaFoldDB" id="A0A0S7WTS0"/>
<dbReference type="PANTHER" id="PTHR43534">
    <property type="entry name" value="MIND SUPERFAMILY P-LOOP ATPASE CONTAINING AN INSERTED FERREDOXIN DOMAIN"/>
    <property type="match status" value="1"/>
</dbReference>
<dbReference type="Pfam" id="PF00037">
    <property type="entry name" value="Fer4"/>
    <property type="match status" value="1"/>
</dbReference>
<sequence>MKQVAVVSGKGGTGKTSVIASLASLAKDSVLVDGDVDAADLHLLLEPTIVRREEFRSSRTACIDEGACSACGECREVCRFDAISSDLIVDRFACEGCGVCAHVCPEQAIDLEENVSGEWFVSETRVGPLVHARLGIAEENSGKLVAVIRNEAKTLGRERGLGLVLIDGPPGIGCPVISSITGVDLVLVVAEPTLSGIHDMERIVGLAVHFDIPVIACINRYDINLDMTARIDTLCNREGIRLCGRIPFDQRVTEAMIHRQSVVEYCSDGAASAIEEVWDGVLASLGR</sequence>
<dbReference type="Proteomes" id="UP000052008">
    <property type="component" value="Unassembled WGS sequence"/>
</dbReference>
<proteinExistence type="predicted"/>
<dbReference type="SUPFAM" id="SSF52540">
    <property type="entry name" value="P-loop containing nucleoside triphosphate hydrolases"/>
    <property type="match status" value="1"/>
</dbReference>
<dbReference type="InterPro" id="IPR002586">
    <property type="entry name" value="CobQ/CobB/MinD/ParA_Nub-bd_dom"/>
</dbReference>
<keyword evidence="1" id="KW-0479">Metal-binding</keyword>
<organism evidence="5 6">
    <name type="scientific">candidate division TA06 bacterium DG_24</name>
    <dbReference type="NCBI Taxonomy" id="1703770"/>
    <lineage>
        <taxon>Bacteria</taxon>
        <taxon>Bacteria division TA06</taxon>
    </lineage>
</organism>
<dbReference type="PANTHER" id="PTHR43534:SF1">
    <property type="entry name" value="4FE-4S CLUSTER CONTAINING PARA FAMILY ATPASE PROTEIN"/>
    <property type="match status" value="1"/>
</dbReference>
<dbReference type="InterPro" id="IPR017896">
    <property type="entry name" value="4Fe4S_Fe-S-bd"/>
</dbReference>
<dbReference type="PROSITE" id="PS00198">
    <property type="entry name" value="4FE4S_FER_1"/>
    <property type="match status" value="1"/>
</dbReference>
<dbReference type="EMBL" id="LIZS01000016">
    <property type="protein sequence ID" value="KPJ53560.1"/>
    <property type="molecule type" value="Genomic_DNA"/>
</dbReference>
<dbReference type="Gene3D" id="3.40.50.300">
    <property type="entry name" value="P-loop containing nucleotide triphosphate hydrolases"/>
    <property type="match status" value="1"/>
</dbReference>